<keyword evidence="3" id="KW-1185">Reference proteome</keyword>
<dbReference type="Proteomes" id="UP000660862">
    <property type="component" value="Unassembled WGS sequence"/>
</dbReference>
<evidence type="ECO:0000313" key="3">
    <source>
        <dbReference type="Proteomes" id="UP000660862"/>
    </source>
</evidence>
<evidence type="ECO:0000256" key="1">
    <source>
        <dbReference type="SAM" id="MobiDB-lite"/>
    </source>
</evidence>
<gene>
    <name evidence="2" type="ORF">GCM10007415_41980</name>
</gene>
<dbReference type="AlphaFoldDB" id="A0A917I1P2"/>
<protein>
    <submittedName>
        <fullName evidence="2">Uncharacterized protein</fullName>
    </submittedName>
</protein>
<reference evidence="2" key="1">
    <citation type="journal article" date="2014" name="Int. J. Syst. Evol. Microbiol.">
        <title>Complete genome sequence of Corynebacterium casei LMG S-19264T (=DSM 44701T), isolated from a smear-ripened cheese.</title>
        <authorList>
            <consortium name="US DOE Joint Genome Institute (JGI-PGF)"/>
            <person name="Walter F."/>
            <person name="Albersmeier A."/>
            <person name="Kalinowski J."/>
            <person name="Ruckert C."/>
        </authorList>
    </citation>
    <scope>NUCLEOTIDE SEQUENCE</scope>
    <source>
        <strain evidence="2">CGMCC 1.12195</strain>
    </source>
</reference>
<feature type="compositionally biased region" description="Polar residues" evidence="1">
    <location>
        <begin position="85"/>
        <end position="95"/>
    </location>
</feature>
<proteinExistence type="predicted"/>
<dbReference type="EMBL" id="BMER01000006">
    <property type="protein sequence ID" value="GGH01459.1"/>
    <property type="molecule type" value="Genomic_DNA"/>
</dbReference>
<comment type="caution">
    <text evidence="2">The sequence shown here is derived from an EMBL/GenBank/DDBJ whole genome shotgun (WGS) entry which is preliminary data.</text>
</comment>
<name>A0A917I1P2_9SPHI</name>
<reference evidence="2" key="2">
    <citation type="submission" date="2020-09" db="EMBL/GenBank/DDBJ databases">
        <authorList>
            <person name="Sun Q."/>
            <person name="Zhou Y."/>
        </authorList>
    </citation>
    <scope>NUCLEOTIDE SEQUENCE</scope>
    <source>
        <strain evidence="2">CGMCC 1.12195</strain>
    </source>
</reference>
<evidence type="ECO:0000313" key="2">
    <source>
        <dbReference type="EMBL" id="GGH01459.1"/>
    </source>
</evidence>
<dbReference type="RefSeq" id="WP_188508088.1">
    <property type="nucleotide sequence ID" value="NZ_BMER01000006.1"/>
</dbReference>
<accession>A0A917I1P2</accession>
<feature type="region of interest" description="Disordered" evidence="1">
    <location>
        <begin position="85"/>
        <end position="105"/>
    </location>
</feature>
<organism evidence="2 3">
    <name type="scientific">Parapedobacter pyrenivorans</name>
    <dbReference type="NCBI Taxonomy" id="1305674"/>
    <lineage>
        <taxon>Bacteria</taxon>
        <taxon>Pseudomonadati</taxon>
        <taxon>Bacteroidota</taxon>
        <taxon>Sphingobacteriia</taxon>
        <taxon>Sphingobacteriales</taxon>
        <taxon>Sphingobacteriaceae</taxon>
        <taxon>Parapedobacter</taxon>
    </lineage>
</organism>
<sequence length="105" mass="11212">MKKVFKVNLGVVMALFAAFGLMSFKLSTNNAMQAGWYVVEPPDGLGQQAMGDFISVNPPDEGNCIADLETEICAAEWDGNGTFPATLQQLQTDNPSARVAGTDEP</sequence>